<organism evidence="2 3">
    <name type="scientific">Magallana gigas</name>
    <name type="common">Pacific oyster</name>
    <name type="synonym">Crassostrea gigas</name>
    <dbReference type="NCBI Taxonomy" id="29159"/>
    <lineage>
        <taxon>Eukaryota</taxon>
        <taxon>Metazoa</taxon>
        <taxon>Spiralia</taxon>
        <taxon>Lophotrochozoa</taxon>
        <taxon>Mollusca</taxon>
        <taxon>Bivalvia</taxon>
        <taxon>Autobranchia</taxon>
        <taxon>Pteriomorphia</taxon>
        <taxon>Ostreida</taxon>
        <taxon>Ostreoidea</taxon>
        <taxon>Ostreidae</taxon>
        <taxon>Magallana</taxon>
    </lineage>
</organism>
<evidence type="ECO:0000313" key="2">
    <source>
        <dbReference type="EnsemblMetazoa" id="G32710.1:cds"/>
    </source>
</evidence>
<dbReference type="Proteomes" id="UP000005408">
    <property type="component" value="Unassembled WGS sequence"/>
</dbReference>
<feature type="coiled-coil region" evidence="1">
    <location>
        <begin position="68"/>
        <end position="109"/>
    </location>
</feature>
<evidence type="ECO:0000256" key="1">
    <source>
        <dbReference type="SAM" id="Coils"/>
    </source>
</evidence>
<accession>A0A8W8MBF8</accession>
<reference evidence="2" key="1">
    <citation type="submission" date="2022-08" db="UniProtKB">
        <authorList>
            <consortium name="EnsemblMetazoa"/>
        </authorList>
    </citation>
    <scope>IDENTIFICATION</scope>
    <source>
        <strain evidence="2">05x7-T-G4-1.051#20</strain>
    </source>
</reference>
<keyword evidence="3" id="KW-1185">Reference proteome</keyword>
<evidence type="ECO:0000313" key="3">
    <source>
        <dbReference type="Proteomes" id="UP000005408"/>
    </source>
</evidence>
<dbReference type="AlphaFoldDB" id="A0A8W8MBF8"/>
<keyword evidence="1" id="KW-0175">Coiled coil</keyword>
<proteinExistence type="predicted"/>
<name>A0A8W8MBF8_MAGGI</name>
<sequence length="123" mass="14846">MSTTVASTEELNRPSTRKFENCAYAKEINYFRSPKCQRCAWLARKWLEIDDKKTKDLKERLTKLVSLENQLSRRLKMLSVDIQKHEKKLEKETNELQKLLNREERTKKLEMTLHGYENRERET</sequence>
<dbReference type="EnsemblMetazoa" id="G32710.1">
    <property type="protein sequence ID" value="G32710.1:cds"/>
    <property type="gene ID" value="G32710"/>
</dbReference>
<protein>
    <submittedName>
        <fullName evidence="2">Uncharacterized protein</fullName>
    </submittedName>
</protein>